<feature type="region of interest" description="Disordered" evidence="1">
    <location>
        <begin position="1"/>
        <end position="85"/>
    </location>
</feature>
<dbReference type="EMBL" id="JABVXQ010000006">
    <property type="protein sequence ID" value="KAF6104557.1"/>
    <property type="molecule type" value="Genomic_DNA"/>
</dbReference>
<evidence type="ECO:0000313" key="2">
    <source>
        <dbReference type="EMBL" id="KAF6104557.1"/>
    </source>
</evidence>
<organism evidence="2 3">
    <name type="scientific">Phyllostomus discolor</name>
    <name type="common">pale spear-nosed bat</name>
    <dbReference type="NCBI Taxonomy" id="89673"/>
    <lineage>
        <taxon>Eukaryota</taxon>
        <taxon>Metazoa</taxon>
        <taxon>Chordata</taxon>
        <taxon>Craniata</taxon>
        <taxon>Vertebrata</taxon>
        <taxon>Euteleostomi</taxon>
        <taxon>Mammalia</taxon>
        <taxon>Eutheria</taxon>
        <taxon>Laurasiatheria</taxon>
        <taxon>Chiroptera</taxon>
        <taxon>Yangochiroptera</taxon>
        <taxon>Phyllostomidae</taxon>
        <taxon>Phyllostominae</taxon>
        <taxon>Phyllostomus</taxon>
    </lineage>
</organism>
<comment type="caution">
    <text evidence="2">The sequence shown here is derived from an EMBL/GenBank/DDBJ whole genome shotgun (WGS) entry which is preliminary data.</text>
</comment>
<evidence type="ECO:0000313" key="3">
    <source>
        <dbReference type="Proteomes" id="UP000664940"/>
    </source>
</evidence>
<sequence>MCAEERTPCQVVTMAGLPRGAAGRQEPTGPWMGPHRRAGRGHLSPGSERGVTRKAERGHEDREGRRTHHHQSPHEGKGAGASLWGEAAGLAGPGVWLVVRGAGQVGSQGPRTGGGGGKSVKGGVRGWPRAPSQQGEAP</sequence>
<name>A0A834E7W6_9CHIR</name>
<feature type="compositionally biased region" description="Gly residues" evidence="1">
    <location>
        <begin position="103"/>
        <end position="125"/>
    </location>
</feature>
<dbReference type="AlphaFoldDB" id="A0A834E7W6"/>
<feature type="region of interest" description="Disordered" evidence="1">
    <location>
        <begin position="103"/>
        <end position="138"/>
    </location>
</feature>
<dbReference type="Proteomes" id="UP000664940">
    <property type="component" value="Unassembled WGS sequence"/>
</dbReference>
<proteinExistence type="predicted"/>
<evidence type="ECO:0000256" key="1">
    <source>
        <dbReference type="SAM" id="MobiDB-lite"/>
    </source>
</evidence>
<accession>A0A834E7W6</accession>
<gene>
    <name evidence="2" type="ORF">HJG60_011449</name>
</gene>
<protein>
    <submittedName>
        <fullName evidence="2">Uncharacterized protein</fullName>
    </submittedName>
</protein>
<feature type="compositionally biased region" description="Basic and acidic residues" evidence="1">
    <location>
        <begin position="50"/>
        <end position="64"/>
    </location>
</feature>
<reference evidence="2 3" key="1">
    <citation type="journal article" date="2020" name="Nature">
        <title>Six reference-quality genomes reveal evolution of bat adaptations.</title>
        <authorList>
            <person name="Jebb D."/>
            <person name="Huang Z."/>
            <person name="Pippel M."/>
            <person name="Hughes G.M."/>
            <person name="Lavrichenko K."/>
            <person name="Devanna P."/>
            <person name="Winkler S."/>
            <person name="Jermiin L.S."/>
            <person name="Skirmuntt E.C."/>
            <person name="Katzourakis A."/>
            <person name="Burkitt-Gray L."/>
            <person name="Ray D.A."/>
            <person name="Sullivan K.A.M."/>
            <person name="Roscito J.G."/>
            <person name="Kirilenko B.M."/>
            <person name="Davalos L.M."/>
            <person name="Corthals A.P."/>
            <person name="Power M.L."/>
            <person name="Jones G."/>
            <person name="Ransome R.D."/>
            <person name="Dechmann D.K.N."/>
            <person name="Locatelli A.G."/>
            <person name="Puechmaille S.J."/>
            <person name="Fedrigo O."/>
            <person name="Jarvis E.D."/>
            <person name="Hiller M."/>
            <person name="Vernes S.C."/>
            <person name="Myers E.W."/>
            <person name="Teeling E.C."/>
        </authorList>
    </citation>
    <scope>NUCLEOTIDE SEQUENCE [LARGE SCALE GENOMIC DNA]</scope>
    <source>
        <strain evidence="2">Bat1K_MPI-CBG_1</strain>
    </source>
</reference>